<feature type="transmembrane region" description="Helical" evidence="6">
    <location>
        <begin position="187"/>
        <end position="205"/>
    </location>
</feature>
<evidence type="ECO:0000256" key="1">
    <source>
        <dbReference type="ARBA" id="ARBA00004141"/>
    </source>
</evidence>
<reference evidence="7 8" key="1">
    <citation type="journal article" date="2019" name="Nat. Microbiol.">
        <title>Mediterranean grassland soil C-N compound turnover is dependent on rainfall and depth, and is mediated by genomically divergent microorganisms.</title>
        <authorList>
            <person name="Diamond S."/>
            <person name="Andeer P.F."/>
            <person name="Li Z."/>
            <person name="Crits-Christoph A."/>
            <person name="Burstein D."/>
            <person name="Anantharaman K."/>
            <person name="Lane K.R."/>
            <person name="Thomas B.C."/>
            <person name="Pan C."/>
            <person name="Northen T.R."/>
            <person name="Banfield J.F."/>
        </authorList>
    </citation>
    <scope>NUCLEOTIDE SEQUENCE [LARGE SCALE GENOMIC DNA]</scope>
    <source>
        <strain evidence="7">NP_4</strain>
    </source>
</reference>
<dbReference type="EMBL" id="VBAL01000126">
    <property type="protein sequence ID" value="TMI99869.1"/>
    <property type="molecule type" value="Genomic_DNA"/>
</dbReference>
<dbReference type="GO" id="GO:0016020">
    <property type="term" value="C:membrane"/>
    <property type="evidence" value="ECO:0007669"/>
    <property type="project" value="UniProtKB-SubCell"/>
</dbReference>
<gene>
    <name evidence="7" type="ORF">E6H01_10330</name>
</gene>
<dbReference type="Proteomes" id="UP000319353">
    <property type="component" value="Unassembled WGS sequence"/>
</dbReference>
<comment type="caution">
    <text evidence="7">The sequence shown here is derived from an EMBL/GenBank/DDBJ whole genome shotgun (WGS) entry which is preliminary data.</text>
</comment>
<evidence type="ECO:0000256" key="4">
    <source>
        <dbReference type="ARBA" id="ARBA00022989"/>
    </source>
</evidence>
<feature type="transmembrane region" description="Helical" evidence="6">
    <location>
        <begin position="159"/>
        <end position="180"/>
    </location>
</feature>
<proteinExistence type="inferred from homology"/>
<dbReference type="InterPro" id="IPR002794">
    <property type="entry name" value="DUF92_TMEM19"/>
</dbReference>
<name>A0A537KVV4_9BACT</name>
<evidence type="ECO:0000313" key="7">
    <source>
        <dbReference type="EMBL" id="TMI99869.1"/>
    </source>
</evidence>
<dbReference type="PANTHER" id="PTHR13353:SF5">
    <property type="entry name" value="TRANSMEMBRANE PROTEIN 19"/>
    <property type="match status" value="1"/>
</dbReference>
<keyword evidence="4 6" id="KW-1133">Transmembrane helix</keyword>
<dbReference type="PANTHER" id="PTHR13353">
    <property type="entry name" value="TRANSMEMBRANE PROTEIN 19"/>
    <property type="match status" value="1"/>
</dbReference>
<comment type="subcellular location">
    <subcellularLocation>
        <location evidence="1">Membrane</location>
        <topology evidence="1">Multi-pass membrane protein</topology>
    </subcellularLocation>
</comment>
<accession>A0A537KVV4</accession>
<organism evidence="7 8">
    <name type="scientific">Candidatus Segetimicrobium genomatis</name>
    <dbReference type="NCBI Taxonomy" id="2569760"/>
    <lineage>
        <taxon>Bacteria</taxon>
        <taxon>Bacillati</taxon>
        <taxon>Candidatus Sysuimicrobiota</taxon>
        <taxon>Candidatus Sysuimicrobiia</taxon>
        <taxon>Candidatus Sysuimicrobiales</taxon>
        <taxon>Candidatus Segetimicrobiaceae</taxon>
        <taxon>Candidatus Segetimicrobium</taxon>
    </lineage>
</organism>
<feature type="transmembrane region" description="Helical" evidence="6">
    <location>
        <begin position="46"/>
        <end position="64"/>
    </location>
</feature>
<protein>
    <submittedName>
        <fullName evidence="7">DUF92 domain-containing protein</fullName>
    </submittedName>
</protein>
<evidence type="ECO:0000256" key="6">
    <source>
        <dbReference type="SAM" id="Phobius"/>
    </source>
</evidence>
<evidence type="ECO:0000313" key="8">
    <source>
        <dbReference type="Proteomes" id="UP000319353"/>
    </source>
</evidence>
<comment type="similarity">
    <text evidence="2">Belongs to the TMEM19 family.</text>
</comment>
<dbReference type="Pfam" id="PF01940">
    <property type="entry name" value="DUF92"/>
    <property type="match status" value="1"/>
</dbReference>
<evidence type="ECO:0000256" key="5">
    <source>
        <dbReference type="ARBA" id="ARBA00023136"/>
    </source>
</evidence>
<feature type="transmembrane region" description="Helical" evidence="6">
    <location>
        <begin position="85"/>
        <end position="101"/>
    </location>
</feature>
<evidence type="ECO:0000256" key="3">
    <source>
        <dbReference type="ARBA" id="ARBA00022692"/>
    </source>
</evidence>
<evidence type="ECO:0000256" key="2">
    <source>
        <dbReference type="ARBA" id="ARBA00009012"/>
    </source>
</evidence>
<sequence>MDITLLAGGFVLSLAVAAIAHALRLLTRNGIMAAVTVGTLVFGFGGWRHAGLLVVFFVTSSALTRWQAARKFNLDQARGRTGLQVLANGAVAATLSVWGAIRPAPWIAAAFAGAIAASTADTWATEIGWLSKTPPRLITARLLRTRAEVQPGTSGGVTWLGTIGACIGAVVIAGSGAVWLHTAFGRVWLAGFIGMTVDSILGATVEGRWRWMTNDTVNLIATAVGAALAALL</sequence>
<dbReference type="AlphaFoldDB" id="A0A537KVV4"/>
<keyword evidence="5 6" id="KW-0472">Membrane</keyword>
<keyword evidence="3 6" id="KW-0812">Transmembrane</keyword>